<keyword evidence="4" id="KW-1185">Reference proteome</keyword>
<keyword evidence="1" id="KW-1133">Transmembrane helix</keyword>
<evidence type="ECO:0000313" key="3">
    <source>
        <dbReference type="EMBL" id="GAA5077122.1"/>
    </source>
</evidence>
<keyword evidence="1" id="KW-0812">Transmembrane</keyword>
<dbReference type="RefSeq" id="WP_158985112.1">
    <property type="nucleotide sequence ID" value="NZ_BAABKY010000002.1"/>
</dbReference>
<evidence type="ECO:0000256" key="1">
    <source>
        <dbReference type="SAM" id="Phobius"/>
    </source>
</evidence>
<sequence>MKWRRAAFALSLSCVLSATAAFAQTGVDDAPMDAPKPGKALRDRDFGVSTRQFGLERRVEMYQWRADGDGYTRVWHSVPIDSKGFDAQHRNPSKLPLEGRRWWAQDATLDGRVIDPAVLRTLGQWRVFRPNFSRLPANLAASFQPEGDGLGSAENPLDPQVGDLRIHWRELHLPPLDDKVELRGDRWQLTPAAAAQALSAERASTVVELAQDQDRQLLPWLLGAAAILVGVGLLWRRLRRRRVAH</sequence>
<keyword evidence="1" id="KW-0472">Membrane</keyword>
<evidence type="ECO:0000256" key="2">
    <source>
        <dbReference type="SAM" id="SignalP"/>
    </source>
</evidence>
<proteinExistence type="predicted"/>
<keyword evidence="2" id="KW-0732">Signal</keyword>
<dbReference type="InterPro" id="IPR012430">
    <property type="entry name" value="TMEM43_fam"/>
</dbReference>
<feature type="transmembrane region" description="Helical" evidence="1">
    <location>
        <begin position="217"/>
        <end position="235"/>
    </location>
</feature>
<dbReference type="Proteomes" id="UP001501083">
    <property type="component" value="Unassembled WGS sequence"/>
</dbReference>
<protein>
    <recommendedName>
        <fullName evidence="5">DUF3153 domain-containing protein</fullName>
    </recommendedName>
</protein>
<name>A0ABP9LJ99_9GAMM</name>
<feature type="signal peptide" evidence="2">
    <location>
        <begin position="1"/>
        <end position="23"/>
    </location>
</feature>
<reference evidence="4" key="1">
    <citation type="journal article" date="2019" name="Int. J. Syst. Evol. Microbiol.">
        <title>The Global Catalogue of Microorganisms (GCM) 10K type strain sequencing project: providing services to taxonomists for standard genome sequencing and annotation.</title>
        <authorList>
            <consortium name="The Broad Institute Genomics Platform"/>
            <consortium name="The Broad Institute Genome Sequencing Center for Infectious Disease"/>
            <person name="Wu L."/>
            <person name="Ma J."/>
        </authorList>
    </citation>
    <scope>NUCLEOTIDE SEQUENCE [LARGE SCALE GENOMIC DNA]</scope>
    <source>
        <strain evidence="4">JCM 19212</strain>
    </source>
</reference>
<evidence type="ECO:0008006" key="5">
    <source>
        <dbReference type="Google" id="ProtNLM"/>
    </source>
</evidence>
<dbReference type="Pfam" id="PF07787">
    <property type="entry name" value="TMEM43"/>
    <property type="match status" value="1"/>
</dbReference>
<dbReference type="EMBL" id="BAABKY010000002">
    <property type="protein sequence ID" value="GAA5077122.1"/>
    <property type="molecule type" value="Genomic_DNA"/>
</dbReference>
<feature type="chain" id="PRO_5047477489" description="DUF3153 domain-containing protein" evidence="2">
    <location>
        <begin position="24"/>
        <end position="245"/>
    </location>
</feature>
<organism evidence="3 4">
    <name type="scientific">Lysobacter panacisoli</name>
    <dbReference type="NCBI Taxonomy" id="1255263"/>
    <lineage>
        <taxon>Bacteria</taxon>
        <taxon>Pseudomonadati</taxon>
        <taxon>Pseudomonadota</taxon>
        <taxon>Gammaproteobacteria</taxon>
        <taxon>Lysobacterales</taxon>
        <taxon>Lysobacteraceae</taxon>
        <taxon>Lysobacter</taxon>
    </lineage>
</organism>
<evidence type="ECO:0000313" key="4">
    <source>
        <dbReference type="Proteomes" id="UP001501083"/>
    </source>
</evidence>
<accession>A0ABP9LJ99</accession>
<comment type="caution">
    <text evidence="3">The sequence shown here is derived from an EMBL/GenBank/DDBJ whole genome shotgun (WGS) entry which is preliminary data.</text>
</comment>
<gene>
    <name evidence="3" type="ORF">GCM10025759_22700</name>
</gene>